<dbReference type="AlphaFoldDB" id="A0A5C3KPE6"/>
<evidence type="ECO:0000313" key="11">
    <source>
        <dbReference type="Proteomes" id="UP000307440"/>
    </source>
</evidence>
<evidence type="ECO:0000256" key="5">
    <source>
        <dbReference type="ARBA" id="ARBA00022692"/>
    </source>
</evidence>
<keyword evidence="4" id="KW-0808">Transferase</keyword>
<protein>
    <recommendedName>
        <fullName evidence="9">Wax synthase domain-containing protein</fullName>
    </recommendedName>
</protein>
<dbReference type="InterPro" id="IPR044851">
    <property type="entry name" value="Wax_synthase"/>
</dbReference>
<dbReference type="Pfam" id="PF13813">
    <property type="entry name" value="MBOAT_2"/>
    <property type="match status" value="1"/>
</dbReference>
<evidence type="ECO:0000256" key="2">
    <source>
        <dbReference type="ARBA" id="ARBA00005179"/>
    </source>
</evidence>
<evidence type="ECO:0000256" key="4">
    <source>
        <dbReference type="ARBA" id="ARBA00022679"/>
    </source>
</evidence>
<evidence type="ECO:0000259" key="9">
    <source>
        <dbReference type="Pfam" id="PF13813"/>
    </source>
</evidence>
<keyword evidence="7 8" id="KW-0472">Membrane</keyword>
<feature type="domain" description="Wax synthase" evidence="9">
    <location>
        <begin position="216"/>
        <end position="302"/>
    </location>
</feature>
<dbReference type="PANTHER" id="PTHR31595">
    <property type="entry name" value="LONG-CHAIN-ALCOHOL O-FATTY-ACYLTRANSFERASE 3-RELATED"/>
    <property type="match status" value="1"/>
</dbReference>
<evidence type="ECO:0000256" key="7">
    <source>
        <dbReference type="ARBA" id="ARBA00023136"/>
    </source>
</evidence>
<accession>A0A5C3KPE6</accession>
<feature type="transmembrane region" description="Helical" evidence="8">
    <location>
        <begin position="6"/>
        <end position="27"/>
    </location>
</feature>
<proteinExistence type="inferred from homology"/>
<keyword evidence="5 8" id="KW-0812">Transmembrane</keyword>
<comment type="pathway">
    <text evidence="2">Secondary metabolite biosynthesis.</text>
</comment>
<comment type="similarity">
    <text evidence="3">Belongs to the wax synthase family.</text>
</comment>
<evidence type="ECO:0000313" key="10">
    <source>
        <dbReference type="EMBL" id="TFK22212.1"/>
    </source>
</evidence>
<dbReference type="STRING" id="230819.A0A5C3KPE6"/>
<evidence type="ECO:0000256" key="1">
    <source>
        <dbReference type="ARBA" id="ARBA00004141"/>
    </source>
</evidence>
<evidence type="ECO:0000256" key="3">
    <source>
        <dbReference type="ARBA" id="ARBA00007282"/>
    </source>
</evidence>
<name>A0A5C3KPE6_COPMA</name>
<feature type="transmembrane region" description="Helical" evidence="8">
    <location>
        <begin position="268"/>
        <end position="285"/>
    </location>
</feature>
<evidence type="ECO:0000256" key="8">
    <source>
        <dbReference type="SAM" id="Phobius"/>
    </source>
</evidence>
<dbReference type="GO" id="GO:0006629">
    <property type="term" value="P:lipid metabolic process"/>
    <property type="evidence" value="ECO:0007669"/>
    <property type="project" value="InterPro"/>
</dbReference>
<dbReference type="Proteomes" id="UP000307440">
    <property type="component" value="Unassembled WGS sequence"/>
</dbReference>
<feature type="transmembrane region" description="Helical" evidence="8">
    <location>
        <begin position="297"/>
        <end position="318"/>
    </location>
</feature>
<keyword evidence="6 8" id="KW-1133">Transmembrane helix</keyword>
<feature type="transmembrane region" description="Helical" evidence="8">
    <location>
        <begin position="339"/>
        <end position="357"/>
    </location>
</feature>
<dbReference type="GO" id="GO:0016020">
    <property type="term" value="C:membrane"/>
    <property type="evidence" value="ECO:0007669"/>
    <property type="project" value="UniProtKB-SubCell"/>
</dbReference>
<dbReference type="PANTHER" id="PTHR31595:SF57">
    <property type="entry name" value="OS04G0481900 PROTEIN"/>
    <property type="match status" value="1"/>
</dbReference>
<sequence>MPVREAFLSYAYPFSIFILLEAQNVALLARAETSRAKSLSFFSVLASWAYLTCFVSSNDAFFDNAIGCNATNLLLVSFRLLIVEPNTRTNAKPILDSASGWQRVKWAYKTRTSARGSENYKDKCKPTDLQRKRDSFVRERLLWLILSFLGLDILNEITHLYNPYFTDPNYMLSRAPWPWKLTGLLHTGMVYCGLNCMYHPWAIISVATGASEPREWPYLFGNLKEAYTVHNCWSRVWHQIMRKHLKENSAFMTKDLLRLDRSTQTVQYLEILIAFLLSGFLHAVGESMAQQHISLGALTFFALQPLALVTESAVLAITSKLTRHRGLSTPSQPNMALKTLGYLWVLFWMSSTLPFWLEPLMQAGFMTSYSNIPRGVTRTLLHSLISIIT</sequence>
<dbReference type="InterPro" id="IPR032805">
    <property type="entry name" value="Wax_synthase_dom"/>
</dbReference>
<feature type="transmembrane region" description="Helical" evidence="8">
    <location>
        <begin position="181"/>
        <end position="198"/>
    </location>
</feature>
<comment type="subcellular location">
    <subcellularLocation>
        <location evidence="1">Membrane</location>
        <topology evidence="1">Multi-pass membrane protein</topology>
    </subcellularLocation>
</comment>
<feature type="transmembrane region" description="Helical" evidence="8">
    <location>
        <begin position="141"/>
        <end position="161"/>
    </location>
</feature>
<reference evidence="10 11" key="1">
    <citation type="journal article" date="2019" name="Nat. Ecol. Evol.">
        <title>Megaphylogeny resolves global patterns of mushroom evolution.</title>
        <authorList>
            <person name="Varga T."/>
            <person name="Krizsan K."/>
            <person name="Foldi C."/>
            <person name="Dima B."/>
            <person name="Sanchez-Garcia M."/>
            <person name="Sanchez-Ramirez S."/>
            <person name="Szollosi G.J."/>
            <person name="Szarkandi J.G."/>
            <person name="Papp V."/>
            <person name="Albert L."/>
            <person name="Andreopoulos W."/>
            <person name="Angelini C."/>
            <person name="Antonin V."/>
            <person name="Barry K.W."/>
            <person name="Bougher N.L."/>
            <person name="Buchanan P."/>
            <person name="Buyck B."/>
            <person name="Bense V."/>
            <person name="Catcheside P."/>
            <person name="Chovatia M."/>
            <person name="Cooper J."/>
            <person name="Damon W."/>
            <person name="Desjardin D."/>
            <person name="Finy P."/>
            <person name="Geml J."/>
            <person name="Haridas S."/>
            <person name="Hughes K."/>
            <person name="Justo A."/>
            <person name="Karasinski D."/>
            <person name="Kautmanova I."/>
            <person name="Kiss B."/>
            <person name="Kocsube S."/>
            <person name="Kotiranta H."/>
            <person name="LaButti K.M."/>
            <person name="Lechner B.E."/>
            <person name="Liimatainen K."/>
            <person name="Lipzen A."/>
            <person name="Lukacs Z."/>
            <person name="Mihaltcheva S."/>
            <person name="Morgado L.N."/>
            <person name="Niskanen T."/>
            <person name="Noordeloos M.E."/>
            <person name="Ohm R.A."/>
            <person name="Ortiz-Santana B."/>
            <person name="Ovrebo C."/>
            <person name="Racz N."/>
            <person name="Riley R."/>
            <person name="Savchenko A."/>
            <person name="Shiryaev A."/>
            <person name="Soop K."/>
            <person name="Spirin V."/>
            <person name="Szebenyi C."/>
            <person name="Tomsovsky M."/>
            <person name="Tulloss R.E."/>
            <person name="Uehling J."/>
            <person name="Grigoriev I.V."/>
            <person name="Vagvolgyi C."/>
            <person name="Papp T."/>
            <person name="Martin F.M."/>
            <person name="Miettinen O."/>
            <person name="Hibbett D.S."/>
            <person name="Nagy L.G."/>
        </authorList>
    </citation>
    <scope>NUCLEOTIDE SEQUENCE [LARGE SCALE GENOMIC DNA]</scope>
    <source>
        <strain evidence="10 11">CBS 121175</strain>
    </source>
</reference>
<dbReference type="GO" id="GO:0008374">
    <property type="term" value="F:O-acyltransferase activity"/>
    <property type="evidence" value="ECO:0007669"/>
    <property type="project" value="InterPro"/>
</dbReference>
<organism evidence="10 11">
    <name type="scientific">Coprinopsis marcescibilis</name>
    <name type="common">Agaric fungus</name>
    <name type="synonym">Psathyrella marcescibilis</name>
    <dbReference type="NCBI Taxonomy" id="230819"/>
    <lineage>
        <taxon>Eukaryota</taxon>
        <taxon>Fungi</taxon>
        <taxon>Dikarya</taxon>
        <taxon>Basidiomycota</taxon>
        <taxon>Agaricomycotina</taxon>
        <taxon>Agaricomycetes</taxon>
        <taxon>Agaricomycetidae</taxon>
        <taxon>Agaricales</taxon>
        <taxon>Agaricineae</taxon>
        <taxon>Psathyrellaceae</taxon>
        <taxon>Coprinopsis</taxon>
    </lineage>
</organism>
<gene>
    <name evidence="10" type="ORF">FA15DRAFT_45388</name>
</gene>
<keyword evidence="11" id="KW-1185">Reference proteome</keyword>
<evidence type="ECO:0000256" key="6">
    <source>
        <dbReference type="ARBA" id="ARBA00022989"/>
    </source>
</evidence>
<feature type="transmembrane region" description="Helical" evidence="8">
    <location>
        <begin position="64"/>
        <end position="82"/>
    </location>
</feature>
<dbReference type="EMBL" id="ML210246">
    <property type="protein sequence ID" value="TFK22212.1"/>
    <property type="molecule type" value="Genomic_DNA"/>
</dbReference>
<dbReference type="OrthoDB" id="1077582at2759"/>